<evidence type="ECO:0000259" key="5">
    <source>
        <dbReference type="PROSITE" id="PS50113"/>
    </source>
</evidence>
<dbReference type="SUPFAM" id="SSF58104">
    <property type="entry name" value="Methyl-accepting chemotaxis protein (MCP) signaling domain"/>
    <property type="match status" value="1"/>
</dbReference>
<feature type="domain" description="T-SNARE coiled-coil homology" evidence="6">
    <location>
        <begin position="411"/>
        <end position="473"/>
    </location>
</feature>
<dbReference type="InterPro" id="IPR001610">
    <property type="entry name" value="PAC"/>
</dbReference>
<dbReference type="InterPro" id="IPR050903">
    <property type="entry name" value="Bact_Chemotaxis_MeTrfase"/>
</dbReference>
<dbReference type="OrthoDB" id="9765776at2"/>
<dbReference type="PRINTS" id="PR00260">
    <property type="entry name" value="CHEMTRNSDUCR"/>
</dbReference>
<dbReference type="PANTHER" id="PTHR24422">
    <property type="entry name" value="CHEMOTAXIS PROTEIN METHYLTRANSFERASE"/>
    <property type="match status" value="1"/>
</dbReference>
<dbReference type="PROSITE" id="PS50112">
    <property type="entry name" value="PAS"/>
    <property type="match status" value="1"/>
</dbReference>
<sequence length="495" mass="53190">MFGMKWLSGGDAAATVAALDRSQAVIEFRPDGTIVTANRNFLDALGYSLAEVQGKHHSMFVDAKERDSQDYRRFWDDLRAGKFQQAEYKRIGKGGKEIWIQATYNPLLDASGKTYKVVKYATDVTAEKLRNADIEGQLAAIDRSQAVIAFDLTGKILTANDNFLNTLGYRLDEVVGQHHRIFVHQAERDTPAYRDFWAMLNKGEFQTAQYKRIAKGGREVWIQATYNPIFDMNGKLFKVVKFATDITAKVFEDERRKQVQGQIDTDLESIGEAVTSVTGEATEAAAASTQTSGNVQAVAAGAEELAASVSEISRQVTHSREISVQAVDQARKTNDIVAGLSVAAQRIGDVVQLINNIAGQTNLLALNATIEAARAGEAGKGFAVVASEVKSLASQTAKATDEISAQIASVQSSTEGAVQAIGDISSTISTISEIATAIATAVEEQSAVTAEMSSNMRTAAEGVTAISQSMGAIARSTTDIDMAARKVREASRSIA</sequence>
<dbReference type="InterPro" id="IPR013655">
    <property type="entry name" value="PAS_fold_3"/>
</dbReference>
<dbReference type="GO" id="GO:0004888">
    <property type="term" value="F:transmembrane signaling receptor activity"/>
    <property type="evidence" value="ECO:0007669"/>
    <property type="project" value="InterPro"/>
</dbReference>
<dbReference type="PANTHER" id="PTHR24422:SF10">
    <property type="entry name" value="CHEMOTAXIS PROTEIN METHYLTRANSFERASE 2"/>
    <property type="match status" value="1"/>
</dbReference>
<dbReference type="SMART" id="SM00086">
    <property type="entry name" value="PAC"/>
    <property type="match status" value="2"/>
</dbReference>
<dbReference type="InterPro" id="IPR000727">
    <property type="entry name" value="T_SNARE_dom"/>
</dbReference>
<dbReference type="Gene3D" id="1.10.287.950">
    <property type="entry name" value="Methyl-accepting chemotaxis protein"/>
    <property type="match status" value="1"/>
</dbReference>
<gene>
    <name evidence="7" type="ORF">C6569_16185</name>
</gene>
<proteinExistence type="inferred from homology"/>
<name>A0A2S0NE71_9HYPH</name>
<dbReference type="GO" id="GO:0016020">
    <property type="term" value="C:membrane"/>
    <property type="evidence" value="ECO:0007669"/>
    <property type="project" value="InterPro"/>
</dbReference>
<feature type="domain" description="PAS" evidence="4">
    <location>
        <begin position="147"/>
        <end position="177"/>
    </location>
</feature>
<evidence type="ECO:0000259" key="4">
    <source>
        <dbReference type="PROSITE" id="PS50112"/>
    </source>
</evidence>
<dbReference type="SMART" id="SM00283">
    <property type="entry name" value="MA"/>
    <property type="match status" value="1"/>
</dbReference>
<dbReference type="Pfam" id="PF08447">
    <property type="entry name" value="PAS_3"/>
    <property type="match status" value="1"/>
</dbReference>
<dbReference type="PROSITE" id="PS50192">
    <property type="entry name" value="T_SNARE"/>
    <property type="match status" value="1"/>
</dbReference>
<evidence type="ECO:0000256" key="2">
    <source>
        <dbReference type="PROSITE-ProRule" id="PRU00284"/>
    </source>
</evidence>
<keyword evidence="2" id="KW-0807">Transducer</keyword>
<dbReference type="PROSITE" id="PS50113">
    <property type="entry name" value="PAC"/>
    <property type="match status" value="2"/>
</dbReference>
<feature type="domain" description="PAC" evidence="5">
    <location>
        <begin position="206"/>
        <end position="258"/>
    </location>
</feature>
<dbReference type="InterPro" id="IPR004090">
    <property type="entry name" value="Chemotax_Me-accpt_rcpt"/>
</dbReference>
<accession>A0A2S0NE71</accession>
<feature type="domain" description="Methyl-accepting transducer" evidence="3">
    <location>
        <begin position="259"/>
        <end position="495"/>
    </location>
</feature>
<dbReference type="Proteomes" id="UP000237889">
    <property type="component" value="Chromosome"/>
</dbReference>
<evidence type="ECO:0000313" key="7">
    <source>
        <dbReference type="EMBL" id="AVO46470.1"/>
    </source>
</evidence>
<feature type="domain" description="PAC" evidence="5">
    <location>
        <begin position="84"/>
        <end position="136"/>
    </location>
</feature>
<comment type="similarity">
    <text evidence="1">Belongs to the methyl-accepting chemotaxis (MCP) protein family.</text>
</comment>
<dbReference type="InterPro" id="IPR035965">
    <property type="entry name" value="PAS-like_dom_sf"/>
</dbReference>
<keyword evidence="8" id="KW-1185">Reference proteome</keyword>
<dbReference type="Pfam" id="PF13426">
    <property type="entry name" value="PAS_9"/>
    <property type="match status" value="1"/>
</dbReference>
<dbReference type="KEGG" id="phr:C6569_16185"/>
<reference evidence="7 8" key="1">
    <citation type="submission" date="2018-03" db="EMBL/GenBank/DDBJ databases">
        <title>Genome sequencing of Phreatobacter sp.</title>
        <authorList>
            <person name="Kim S.-J."/>
            <person name="Heo J."/>
            <person name="Kwon S.-W."/>
        </authorList>
    </citation>
    <scope>NUCLEOTIDE SEQUENCE [LARGE SCALE GENOMIC DNA]</scope>
    <source>
        <strain evidence="7 8">S-12</strain>
    </source>
</reference>
<dbReference type="EMBL" id="CP027668">
    <property type="protein sequence ID" value="AVO46470.1"/>
    <property type="molecule type" value="Genomic_DNA"/>
</dbReference>
<dbReference type="Pfam" id="PF00015">
    <property type="entry name" value="MCPsignal"/>
    <property type="match status" value="1"/>
</dbReference>
<dbReference type="CDD" id="cd00130">
    <property type="entry name" value="PAS"/>
    <property type="match status" value="2"/>
</dbReference>
<dbReference type="GO" id="GO:0007165">
    <property type="term" value="P:signal transduction"/>
    <property type="evidence" value="ECO:0007669"/>
    <property type="project" value="UniProtKB-KW"/>
</dbReference>
<evidence type="ECO:0000313" key="8">
    <source>
        <dbReference type="Proteomes" id="UP000237889"/>
    </source>
</evidence>
<organism evidence="7 8">
    <name type="scientific">Phreatobacter cathodiphilus</name>
    <dbReference type="NCBI Taxonomy" id="1868589"/>
    <lineage>
        <taxon>Bacteria</taxon>
        <taxon>Pseudomonadati</taxon>
        <taxon>Pseudomonadota</taxon>
        <taxon>Alphaproteobacteria</taxon>
        <taxon>Hyphomicrobiales</taxon>
        <taxon>Phreatobacteraceae</taxon>
        <taxon>Phreatobacter</taxon>
    </lineage>
</organism>
<dbReference type="SMART" id="SM00091">
    <property type="entry name" value="PAS"/>
    <property type="match status" value="2"/>
</dbReference>
<dbReference type="AlphaFoldDB" id="A0A2S0NE71"/>
<dbReference type="NCBIfam" id="TIGR00229">
    <property type="entry name" value="sensory_box"/>
    <property type="match status" value="2"/>
</dbReference>
<dbReference type="InterPro" id="IPR004089">
    <property type="entry name" value="MCPsignal_dom"/>
</dbReference>
<dbReference type="InterPro" id="IPR000014">
    <property type="entry name" value="PAS"/>
</dbReference>
<protein>
    <submittedName>
        <fullName evidence="7">Chemotaxis protein</fullName>
    </submittedName>
</protein>
<dbReference type="GO" id="GO:0006935">
    <property type="term" value="P:chemotaxis"/>
    <property type="evidence" value="ECO:0007669"/>
    <property type="project" value="InterPro"/>
</dbReference>
<dbReference type="InterPro" id="IPR000700">
    <property type="entry name" value="PAS-assoc_C"/>
</dbReference>
<dbReference type="SUPFAM" id="SSF55785">
    <property type="entry name" value="PYP-like sensor domain (PAS domain)"/>
    <property type="match status" value="2"/>
</dbReference>
<evidence type="ECO:0000259" key="6">
    <source>
        <dbReference type="PROSITE" id="PS50192"/>
    </source>
</evidence>
<dbReference type="Gene3D" id="3.30.450.20">
    <property type="entry name" value="PAS domain"/>
    <property type="match status" value="2"/>
</dbReference>
<evidence type="ECO:0000256" key="1">
    <source>
        <dbReference type="ARBA" id="ARBA00029447"/>
    </source>
</evidence>
<evidence type="ECO:0000259" key="3">
    <source>
        <dbReference type="PROSITE" id="PS50111"/>
    </source>
</evidence>
<dbReference type="PROSITE" id="PS50111">
    <property type="entry name" value="CHEMOTAXIS_TRANSDUC_2"/>
    <property type="match status" value="1"/>
</dbReference>